<dbReference type="Gene3D" id="3.30.360.10">
    <property type="entry name" value="Dihydrodipicolinate Reductase, domain 2"/>
    <property type="match status" value="1"/>
</dbReference>
<evidence type="ECO:0000313" key="4">
    <source>
        <dbReference type="EMBL" id="QCX01945.1"/>
    </source>
</evidence>
<sequence>MTRMEKVRWGIIGCGDVAEVKSGPAFQQLDNSMLVAVMRRNGDKAKDFAKRHKVSLWSNDADELIYHTDIDALYIATPPSTHLEYALRALEANKNVYLEKPMALTSEEASQICKAAEQSDAKIAVAHYRRRLPAFLKVKQLIEANVIGTVQFADIQILQPPKTDMIADTDDNWRLRPEISGGGYFYDIAPHQIDLMYHFFGDFAEIKGCATAYPDRSSVAHTVNGVIAFKSGIQFRGIWNFSAVEANKKDECTIYGTEGKIVFSFYGEAVQLFTNDGMEEFTFQNPKHIQQPMIASVNDYFLGKGSNPCSAEEGLVVMRALQQLKGG</sequence>
<dbReference type="InterPro" id="IPR050463">
    <property type="entry name" value="Gfo/Idh/MocA_oxidrdct_glycsds"/>
</dbReference>
<dbReference type="KEGG" id="asag:FGM00_18160"/>
<dbReference type="InterPro" id="IPR055170">
    <property type="entry name" value="GFO_IDH_MocA-like_dom"/>
</dbReference>
<dbReference type="Gene3D" id="3.40.50.720">
    <property type="entry name" value="NAD(P)-binding Rossmann-like Domain"/>
    <property type="match status" value="1"/>
</dbReference>
<dbReference type="SUPFAM" id="SSF51735">
    <property type="entry name" value="NAD(P)-binding Rossmann-fold domains"/>
    <property type="match status" value="1"/>
</dbReference>
<feature type="domain" description="Gfo/Idh/MocA-like oxidoreductase N-terminal" evidence="2">
    <location>
        <begin position="7"/>
        <end position="127"/>
    </location>
</feature>
<dbReference type="PANTHER" id="PTHR43818:SF11">
    <property type="entry name" value="BCDNA.GH03377"/>
    <property type="match status" value="1"/>
</dbReference>
<dbReference type="InterPro" id="IPR000683">
    <property type="entry name" value="Gfo/Idh/MocA-like_OxRdtase_N"/>
</dbReference>
<evidence type="ECO:0000256" key="1">
    <source>
        <dbReference type="ARBA" id="ARBA00023002"/>
    </source>
</evidence>
<dbReference type="AlphaFoldDB" id="A0A5B7ST38"/>
<dbReference type="Pfam" id="PF01408">
    <property type="entry name" value="GFO_IDH_MocA"/>
    <property type="match status" value="1"/>
</dbReference>
<reference evidence="4 5" key="1">
    <citation type="submission" date="2019-05" db="EMBL/GenBank/DDBJ databases">
        <title>Genome sequencing of F202Z8.</title>
        <authorList>
            <person name="Kwon Y.M."/>
        </authorList>
    </citation>
    <scope>NUCLEOTIDE SEQUENCE [LARGE SCALE GENOMIC DNA]</scope>
    <source>
        <strain evidence="4 5">F202Z8</strain>
    </source>
</reference>
<feature type="domain" description="GFO/IDH/MocA-like oxidoreductase" evidence="3">
    <location>
        <begin position="135"/>
        <end position="261"/>
    </location>
</feature>
<evidence type="ECO:0000259" key="3">
    <source>
        <dbReference type="Pfam" id="PF22725"/>
    </source>
</evidence>
<dbReference type="Pfam" id="PF22725">
    <property type="entry name" value="GFO_IDH_MocA_C3"/>
    <property type="match status" value="1"/>
</dbReference>
<keyword evidence="1" id="KW-0560">Oxidoreductase</keyword>
<evidence type="ECO:0000259" key="2">
    <source>
        <dbReference type="Pfam" id="PF01408"/>
    </source>
</evidence>
<dbReference type="PANTHER" id="PTHR43818">
    <property type="entry name" value="BCDNA.GH03377"/>
    <property type="match status" value="1"/>
</dbReference>
<dbReference type="GO" id="GO:0016491">
    <property type="term" value="F:oxidoreductase activity"/>
    <property type="evidence" value="ECO:0007669"/>
    <property type="project" value="UniProtKB-KW"/>
</dbReference>
<name>A0A5B7ST38_9FLAO</name>
<dbReference type="InterPro" id="IPR036291">
    <property type="entry name" value="NAD(P)-bd_dom_sf"/>
</dbReference>
<proteinExistence type="predicted"/>
<dbReference type="EMBL" id="CP040710">
    <property type="protein sequence ID" value="QCX01945.1"/>
    <property type="molecule type" value="Genomic_DNA"/>
</dbReference>
<dbReference type="Proteomes" id="UP000310017">
    <property type="component" value="Chromosome"/>
</dbReference>
<gene>
    <name evidence="4" type="ORF">FGM00_18160</name>
</gene>
<evidence type="ECO:0000313" key="5">
    <source>
        <dbReference type="Proteomes" id="UP000310017"/>
    </source>
</evidence>
<keyword evidence="5" id="KW-1185">Reference proteome</keyword>
<organism evidence="4 5">
    <name type="scientific">Aggregatimonas sangjinii</name>
    <dbReference type="NCBI Taxonomy" id="2583587"/>
    <lineage>
        <taxon>Bacteria</taxon>
        <taxon>Pseudomonadati</taxon>
        <taxon>Bacteroidota</taxon>
        <taxon>Flavobacteriia</taxon>
        <taxon>Flavobacteriales</taxon>
        <taxon>Flavobacteriaceae</taxon>
        <taxon>Aggregatimonas</taxon>
    </lineage>
</organism>
<dbReference type="GO" id="GO:0000166">
    <property type="term" value="F:nucleotide binding"/>
    <property type="evidence" value="ECO:0007669"/>
    <property type="project" value="InterPro"/>
</dbReference>
<protein>
    <submittedName>
        <fullName evidence="4">Gfo/Idh/MocA family oxidoreductase</fullName>
    </submittedName>
</protein>
<dbReference type="SUPFAM" id="SSF55347">
    <property type="entry name" value="Glyceraldehyde-3-phosphate dehydrogenase-like, C-terminal domain"/>
    <property type="match status" value="1"/>
</dbReference>
<accession>A0A5B7ST38</accession>
<dbReference type="OrthoDB" id="9795543at2"/>